<comment type="similarity">
    <text evidence="1">Belongs to the FMC1 family.</text>
</comment>
<organism evidence="4 5">
    <name type="scientific">Orchesella dallaii</name>
    <dbReference type="NCBI Taxonomy" id="48710"/>
    <lineage>
        <taxon>Eukaryota</taxon>
        <taxon>Metazoa</taxon>
        <taxon>Ecdysozoa</taxon>
        <taxon>Arthropoda</taxon>
        <taxon>Hexapoda</taxon>
        <taxon>Collembola</taxon>
        <taxon>Entomobryomorpha</taxon>
        <taxon>Entomobryoidea</taxon>
        <taxon>Orchesellidae</taxon>
        <taxon>Orchesellinae</taxon>
        <taxon>Orchesella</taxon>
    </lineage>
</organism>
<proteinExistence type="inferred from homology"/>
<feature type="compositionally biased region" description="Low complexity" evidence="3">
    <location>
        <begin position="120"/>
        <end position="134"/>
    </location>
</feature>
<keyword evidence="5" id="KW-1185">Reference proteome</keyword>
<dbReference type="InterPro" id="IPR037667">
    <property type="entry name" value="FMC1_homologue"/>
</dbReference>
<feature type="compositionally biased region" description="Polar residues" evidence="3">
    <location>
        <begin position="143"/>
        <end position="153"/>
    </location>
</feature>
<dbReference type="PANTHER" id="PTHR31716:SF1">
    <property type="entry name" value="PROTEIN FMC1 HOMOLOG"/>
    <property type="match status" value="1"/>
</dbReference>
<dbReference type="PANTHER" id="PTHR31716">
    <property type="entry name" value="PROTEIN FMC1 HOMOLOG"/>
    <property type="match status" value="1"/>
</dbReference>
<evidence type="ECO:0000313" key="5">
    <source>
        <dbReference type="Proteomes" id="UP001642540"/>
    </source>
</evidence>
<feature type="region of interest" description="Disordered" evidence="3">
    <location>
        <begin position="86"/>
        <end position="153"/>
    </location>
</feature>
<protein>
    <recommendedName>
        <fullName evidence="2">Protein FMC1 homolog</fullName>
    </recommendedName>
</protein>
<evidence type="ECO:0000256" key="3">
    <source>
        <dbReference type="SAM" id="MobiDB-lite"/>
    </source>
</evidence>
<gene>
    <name evidence="4" type="ORF">ODALV1_LOCUS10771</name>
</gene>
<feature type="compositionally biased region" description="Basic and acidic residues" evidence="3">
    <location>
        <begin position="86"/>
        <end position="97"/>
    </location>
</feature>
<reference evidence="4 5" key="1">
    <citation type="submission" date="2024-08" db="EMBL/GenBank/DDBJ databases">
        <authorList>
            <person name="Cucini C."/>
            <person name="Frati F."/>
        </authorList>
    </citation>
    <scope>NUCLEOTIDE SEQUENCE [LARGE SCALE GENOMIC DNA]</scope>
</reference>
<feature type="compositionally biased region" description="Basic and acidic residues" evidence="3">
    <location>
        <begin position="104"/>
        <end position="113"/>
    </location>
</feature>
<evidence type="ECO:0000256" key="2">
    <source>
        <dbReference type="ARBA" id="ARBA00013846"/>
    </source>
</evidence>
<dbReference type="Proteomes" id="UP001642540">
    <property type="component" value="Unassembled WGS sequence"/>
</dbReference>
<name>A0ABP1QJQ7_9HEXA</name>
<sequence>MAGSRSEAFNILRCLYRELRPSVNAPQTHVYETQVWKYIVGLCRQCKTQQSTQGLEVQKNLEQTGRSYVLYLQGSKEYHRISDEYKGAGERSADDTAKLLGFKMPHEPKDNKPRRSKSQSPSHDTLSSESSSNSKGNAPDISNPRSEQISSLR</sequence>
<evidence type="ECO:0000256" key="1">
    <source>
        <dbReference type="ARBA" id="ARBA00009058"/>
    </source>
</evidence>
<comment type="caution">
    <text evidence="4">The sequence shown here is derived from an EMBL/GenBank/DDBJ whole genome shotgun (WGS) entry which is preliminary data.</text>
</comment>
<dbReference type="EMBL" id="CAXLJM020000033">
    <property type="protein sequence ID" value="CAL8101227.1"/>
    <property type="molecule type" value="Genomic_DNA"/>
</dbReference>
<evidence type="ECO:0000313" key="4">
    <source>
        <dbReference type="EMBL" id="CAL8101227.1"/>
    </source>
</evidence>
<accession>A0ABP1QJQ7</accession>